<dbReference type="RefSeq" id="WP_235677744.1">
    <property type="nucleotide sequence ID" value="NZ_AP022595.1"/>
</dbReference>
<name>A0A7I7STD8_9MYCO</name>
<protein>
    <recommendedName>
        <fullName evidence="3">Glyoxalase</fullName>
    </recommendedName>
</protein>
<dbReference type="AlphaFoldDB" id="A0A7I7STD8"/>
<accession>A0A7I7STD8</accession>
<dbReference type="SUPFAM" id="SSF54593">
    <property type="entry name" value="Glyoxalase/Bleomycin resistance protein/Dihydroxybiphenyl dioxygenase"/>
    <property type="match status" value="1"/>
</dbReference>
<dbReference type="KEGG" id="msar:MSAR_25650"/>
<dbReference type="InterPro" id="IPR029068">
    <property type="entry name" value="Glyas_Bleomycin-R_OHBP_Dase"/>
</dbReference>
<organism evidence="1 2">
    <name type="scientific">Mycolicibacterium sarraceniae</name>
    <dbReference type="NCBI Taxonomy" id="1534348"/>
    <lineage>
        <taxon>Bacteria</taxon>
        <taxon>Bacillati</taxon>
        <taxon>Actinomycetota</taxon>
        <taxon>Actinomycetes</taxon>
        <taxon>Mycobacteriales</taxon>
        <taxon>Mycobacteriaceae</taxon>
        <taxon>Mycolicibacterium</taxon>
    </lineage>
</organism>
<evidence type="ECO:0008006" key="3">
    <source>
        <dbReference type="Google" id="ProtNLM"/>
    </source>
</evidence>
<gene>
    <name evidence="1" type="ORF">MSAR_25650</name>
</gene>
<dbReference type="Proteomes" id="UP000466445">
    <property type="component" value="Chromosome"/>
</dbReference>
<evidence type="ECO:0000313" key="2">
    <source>
        <dbReference type="Proteomes" id="UP000466445"/>
    </source>
</evidence>
<keyword evidence="2" id="KW-1185">Reference proteome</keyword>
<reference evidence="1 2" key="1">
    <citation type="journal article" date="2019" name="Emerg. Microbes Infect.">
        <title>Comprehensive subspecies identification of 175 nontuberculous mycobacteria species based on 7547 genomic profiles.</title>
        <authorList>
            <person name="Matsumoto Y."/>
            <person name="Kinjo T."/>
            <person name="Motooka D."/>
            <person name="Nabeya D."/>
            <person name="Jung N."/>
            <person name="Uechi K."/>
            <person name="Horii T."/>
            <person name="Iida T."/>
            <person name="Fujita J."/>
            <person name="Nakamura S."/>
        </authorList>
    </citation>
    <scope>NUCLEOTIDE SEQUENCE [LARGE SCALE GENOMIC DNA]</scope>
    <source>
        <strain evidence="1 2">JCM 30395</strain>
    </source>
</reference>
<evidence type="ECO:0000313" key="1">
    <source>
        <dbReference type="EMBL" id="BBY59429.1"/>
    </source>
</evidence>
<sequence>MRLAAATGTRAGREAGYEPDQVPFEIAGVGMFFVKDPDGTAVEFIEFLGAAQTSEELHRGPAH</sequence>
<proteinExistence type="predicted"/>
<dbReference type="EMBL" id="AP022595">
    <property type="protein sequence ID" value="BBY59429.1"/>
    <property type="molecule type" value="Genomic_DNA"/>
</dbReference>